<protein>
    <submittedName>
        <fullName evidence="1">Uncharacterized protein</fullName>
    </submittedName>
</protein>
<sequence length="167" mass="18801">MILEELALEASNATLISPRSLSLEQPTLLSENAARMISSISTVTRFSIRFSALVMELFFETAKHSALASMGLSRRALITAITAARQQHFTSEERSLITNGDQDYASVMDKCTNLGIYVVHHTFTLAELFAMSGFHFFSNSMKNGLWVCHIFIHSLNYIRLLKSRFVF</sequence>
<evidence type="ECO:0000313" key="2">
    <source>
        <dbReference type="Proteomes" id="UP001165960"/>
    </source>
</evidence>
<keyword evidence="2" id="KW-1185">Reference proteome</keyword>
<organism evidence="1 2">
    <name type="scientific">Entomophthora muscae</name>
    <dbReference type="NCBI Taxonomy" id="34485"/>
    <lineage>
        <taxon>Eukaryota</taxon>
        <taxon>Fungi</taxon>
        <taxon>Fungi incertae sedis</taxon>
        <taxon>Zoopagomycota</taxon>
        <taxon>Entomophthoromycotina</taxon>
        <taxon>Entomophthoromycetes</taxon>
        <taxon>Entomophthorales</taxon>
        <taxon>Entomophthoraceae</taxon>
        <taxon>Entomophthora</taxon>
    </lineage>
</organism>
<name>A0ACC2U9G6_9FUNG</name>
<gene>
    <name evidence="1" type="ORF">DSO57_1032363</name>
</gene>
<accession>A0ACC2U9G6</accession>
<dbReference type="Proteomes" id="UP001165960">
    <property type="component" value="Unassembled WGS sequence"/>
</dbReference>
<comment type="caution">
    <text evidence="1">The sequence shown here is derived from an EMBL/GenBank/DDBJ whole genome shotgun (WGS) entry which is preliminary data.</text>
</comment>
<evidence type="ECO:0000313" key="1">
    <source>
        <dbReference type="EMBL" id="KAJ9083680.1"/>
    </source>
</evidence>
<dbReference type="EMBL" id="QTSX02000952">
    <property type="protein sequence ID" value="KAJ9083680.1"/>
    <property type="molecule type" value="Genomic_DNA"/>
</dbReference>
<proteinExistence type="predicted"/>
<reference evidence="1" key="1">
    <citation type="submission" date="2022-04" db="EMBL/GenBank/DDBJ databases">
        <title>Genome of the entomopathogenic fungus Entomophthora muscae.</title>
        <authorList>
            <person name="Elya C."/>
            <person name="Lovett B.R."/>
            <person name="Lee E."/>
            <person name="Macias A.M."/>
            <person name="Hajek A.E."/>
            <person name="De Bivort B.L."/>
            <person name="Kasson M.T."/>
            <person name="De Fine Licht H.H."/>
            <person name="Stajich J.E."/>
        </authorList>
    </citation>
    <scope>NUCLEOTIDE SEQUENCE</scope>
    <source>
        <strain evidence="1">Berkeley</strain>
    </source>
</reference>